<accession>A0AC34PZW6</accession>
<sequence length="244" mass="27990">MGAQSTGRKITKKHKYLRLVLRRKPCFFISLFEIGLLLLLIGSFVGLYFGYNHVHKQRLTLDREDIALKNMHNKIIFAHCTYKPLTAPLPDDFPGPGNFSLKYCNLKSRVHAFAYRHYRLEKEEDTCIDRHEQVDCHESLTKMRETSFWKIDISKKCIGVAGEPFKTDRHHVGAIPVDGILNHNNEIVHSSELIFYCPKCTAKSKPFSINSECYKSVATLTNGWPSAFYNCDDFTSIDNHECGG</sequence>
<reference evidence="2" key="1">
    <citation type="submission" date="2022-11" db="UniProtKB">
        <authorList>
            <consortium name="WormBaseParasite"/>
        </authorList>
    </citation>
    <scope>IDENTIFICATION</scope>
</reference>
<evidence type="ECO:0000313" key="1">
    <source>
        <dbReference type="Proteomes" id="UP000887576"/>
    </source>
</evidence>
<dbReference type="Proteomes" id="UP000887576">
    <property type="component" value="Unplaced"/>
</dbReference>
<dbReference type="WBParaSite" id="JU765_v2.g11646.t1">
    <property type="protein sequence ID" value="JU765_v2.g11646.t1"/>
    <property type="gene ID" value="JU765_v2.g11646"/>
</dbReference>
<proteinExistence type="predicted"/>
<evidence type="ECO:0000313" key="2">
    <source>
        <dbReference type="WBParaSite" id="JU765_v2.g11646.t1"/>
    </source>
</evidence>
<organism evidence="1 2">
    <name type="scientific">Panagrolaimus sp. JU765</name>
    <dbReference type="NCBI Taxonomy" id="591449"/>
    <lineage>
        <taxon>Eukaryota</taxon>
        <taxon>Metazoa</taxon>
        <taxon>Ecdysozoa</taxon>
        <taxon>Nematoda</taxon>
        <taxon>Chromadorea</taxon>
        <taxon>Rhabditida</taxon>
        <taxon>Tylenchina</taxon>
        <taxon>Panagrolaimomorpha</taxon>
        <taxon>Panagrolaimoidea</taxon>
        <taxon>Panagrolaimidae</taxon>
        <taxon>Panagrolaimus</taxon>
    </lineage>
</organism>
<protein>
    <submittedName>
        <fullName evidence="2">Uncharacterized protein</fullName>
    </submittedName>
</protein>
<name>A0AC34PZW6_9BILA</name>